<keyword evidence="8" id="KW-0807">Transducer</keyword>
<evidence type="ECO:0000256" key="7">
    <source>
        <dbReference type="ARBA" id="ARBA00023170"/>
    </source>
</evidence>
<keyword evidence="5 9" id="KW-1133">Transmembrane helix</keyword>
<keyword evidence="2" id="KW-0716">Sensory transduction</keyword>
<sequence length="333" mass="38883">MAKRRCTLEKKPKPTAKVNVVKRIAPLISALDVPSIRFLTDLLEQCGLVNFYRQDARRNRLQDLYCRLQHSLLLFFMAVHFLSTITRAVHYLPVFIECFFEDVVMFNFYAQICIYRRRHRQISALTAIMEKSFSRANEGIVRADARIIRTVFYLFVMAIGGVAVATLLVALIPLTQAETDIRRQLYNMKYPDRLLPSEVKIPFVDESELPNYVFIFVFFAYIVLVSLILAAITINMIPFVTIHLRGQYSMLCNFVEKLGAPHTDLLGNEIRYTDIETNAYRVCGNSIGVNARVTRQRRDLERRLYHRNYVKQIIRFHQKLLAFQNEVREIAFN</sequence>
<evidence type="ECO:0000256" key="3">
    <source>
        <dbReference type="ARBA" id="ARBA00022692"/>
    </source>
</evidence>
<evidence type="ECO:0000256" key="6">
    <source>
        <dbReference type="ARBA" id="ARBA00023136"/>
    </source>
</evidence>
<evidence type="ECO:0000256" key="1">
    <source>
        <dbReference type="ARBA" id="ARBA00004141"/>
    </source>
</evidence>
<dbReference type="AlphaFoldDB" id="A0A7T3R154"/>
<accession>A0A7T3R154</accession>
<reference evidence="10" key="1">
    <citation type="submission" date="2019-11" db="EMBL/GenBank/DDBJ databases">
        <title>Host plant odors and their recognition by OBPs of Diaphorina citri Kuwayama (Hemiptera: Psyllidae).</title>
        <authorList>
            <person name="Zhengbing W."/>
            <person name="Xinnian Z."/>
        </authorList>
    </citation>
    <scope>NUCLEOTIDE SEQUENCE</scope>
</reference>
<comment type="subcellular location">
    <subcellularLocation>
        <location evidence="1">Membrane</location>
        <topology evidence="1">Multi-pass membrane protein</topology>
    </subcellularLocation>
</comment>
<organism evidence="10">
    <name type="scientific">Diaphorina citri</name>
    <name type="common">Asian citrus psyllid</name>
    <dbReference type="NCBI Taxonomy" id="121845"/>
    <lineage>
        <taxon>Eukaryota</taxon>
        <taxon>Metazoa</taxon>
        <taxon>Ecdysozoa</taxon>
        <taxon>Arthropoda</taxon>
        <taxon>Hexapoda</taxon>
        <taxon>Insecta</taxon>
        <taxon>Pterygota</taxon>
        <taxon>Neoptera</taxon>
        <taxon>Paraneoptera</taxon>
        <taxon>Hemiptera</taxon>
        <taxon>Sternorrhyncha</taxon>
        <taxon>Psylloidea</taxon>
        <taxon>Psyllidae</taxon>
        <taxon>Diaphorininae</taxon>
        <taxon>Diaphorina</taxon>
    </lineage>
</organism>
<dbReference type="GO" id="GO:0016020">
    <property type="term" value="C:membrane"/>
    <property type="evidence" value="ECO:0007669"/>
    <property type="project" value="UniProtKB-SubCell"/>
</dbReference>
<name>A0A7T3R154_DIACI</name>
<feature type="transmembrane region" description="Helical" evidence="9">
    <location>
        <begin position="64"/>
        <end position="82"/>
    </location>
</feature>
<dbReference type="EMBL" id="MN731515">
    <property type="protein sequence ID" value="QPZ88930.1"/>
    <property type="molecule type" value="mRNA"/>
</dbReference>
<keyword evidence="3 9" id="KW-0812">Transmembrane</keyword>
<evidence type="ECO:0000313" key="10">
    <source>
        <dbReference type="EMBL" id="QPZ88930.1"/>
    </source>
</evidence>
<evidence type="ECO:0000256" key="2">
    <source>
        <dbReference type="ARBA" id="ARBA00022606"/>
    </source>
</evidence>
<keyword evidence="7 10" id="KW-0675">Receptor</keyword>
<keyword evidence="6 9" id="KW-0472">Membrane</keyword>
<feature type="transmembrane region" description="Helical" evidence="9">
    <location>
        <begin position="212"/>
        <end position="240"/>
    </location>
</feature>
<gene>
    <name evidence="10" type="primary">OR17</name>
</gene>
<dbReference type="GO" id="GO:0007165">
    <property type="term" value="P:signal transduction"/>
    <property type="evidence" value="ECO:0007669"/>
    <property type="project" value="UniProtKB-KW"/>
</dbReference>
<dbReference type="GO" id="GO:0005549">
    <property type="term" value="F:odorant binding"/>
    <property type="evidence" value="ECO:0007669"/>
    <property type="project" value="InterPro"/>
</dbReference>
<proteinExistence type="evidence at transcript level"/>
<protein>
    <submittedName>
        <fullName evidence="10">Odorant receptor 17</fullName>
    </submittedName>
</protein>
<dbReference type="Pfam" id="PF02949">
    <property type="entry name" value="7tm_6"/>
    <property type="match status" value="1"/>
</dbReference>
<evidence type="ECO:0000256" key="5">
    <source>
        <dbReference type="ARBA" id="ARBA00022989"/>
    </source>
</evidence>
<evidence type="ECO:0000256" key="4">
    <source>
        <dbReference type="ARBA" id="ARBA00022725"/>
    </source>
</evidence>
<feature type="transmembrane region" description="Helical" evidence="9">
    <location>
        <begin position="88"/>
        <end position="110"/>
    </location>
</feature>
<keyword evidence="4" id="KW-0552">Olfaction</keyword>
<dbReference type="InterPro" id="IPR004117">
    <property type="entry name" value="7tm6_olfct_rcpt"/>
</dbReference>
<feature type="transmembrane region" description="Helical" evidence="9">
    <location>
        <begin position="151"/>
        <end position="172"/>
    </location>
</feature>
<dbReference type="GO" id="GO:0004984">
    <property type="term" value="F:olfactory receptor activity"/>
    <property type="evidence" value="ECO:0007669"/>
    <property type="project" value="InterPro"/>
</dbReference>
<evidence type="ECO:0000256" key="8">
    <source>
        <dbReference type="ARBA" id="ARBA00023224"/>
    </source>
</evidence>
<evidence type="ECO:0000256" key="9">
    <source>
        <dbReference type="SAM" id="Phobius"/>
    </source>
</evidence>